<evidence type="ECO:0000313" key="3">
    <source>
        <dbReference type="Proteomes" id="UP000095284"/>
    </source>
</evidence>
<feature type="transmembrane region" description="Helical" evidence="1">
    <location>
        <begin position="305"/>
        <end position="322"/>
    </location>
</feature>
<sequence>MMECDPKRVSQGRNASYVTDDTPILNLGDLEKPSETFRLVLLGTNVVQLPEHCTLFSVKMQPDNKQKMLCFPNKYRYLILILGWICLTILSSNMNLYNMTKLCMPENLNGTIRISFTEVEHNNLIMAAAVGTALATAPFSWILTRYKAKYPFLFSGIISLVSTVLIPLFYQKGFICMWILRFMQGVGYAADFGTMGILCSVWAPLSQSALFISILTCYSSLSVLFSSPIVGLLCNSRFGWESAYYTHAAITTILLILWMHLYADYPAKSSYTSHKECEKIQKNKSLAHKQMKSNVPYSKILRSKLVWIIWVNAFTDIFSGIFSQTYQPTYLSKVLQYDVTQVGFLAIMGPAAHIPLKFLFGTMSDHIKSFNERHKMIVFNSIAVFGPALSYLFLAFSPTDRPILSILAFMSNGIFFSTAGGGFYKCATICCRQYAHVIIARPVLMNIFVHDIHDQSQWRLIFLLLSGSLFIANILFAIVATDEPAEFTKTDSATNVKPPRNLKPT</sequence>
<dbReference type="EMBL" id="CAJFDI010000004">
    <property type="protein sequence ID" value="CAD5226836.1"/>
    <property type="molecule type" value="Genomic_DNA"/>
</dbReference>
<keyword evidence="1" id="KW-0812">Transmembrane</keyword>
<feature type="transmembrane region" description="Helical" evidence="1">
    <location>
        <begin position="210"/>
        <end position="232"/>
    </location>
</feature>
<protein>
    <submittedName>
        <fullName evidence="2">(pine wood nematode) hypothetical protein</fullName>
    </submittedName>
</protein>
<dbReference type="GO" id="GO:0016020">
    <property type="term" value="C:membrane"/>
    <property type="evidence" value="ECO:0007669"/>
    <property type="project" value="TreeGrafter"/>
</dbReference>
<dbReference type="Gene3D" id="1.20.1250.20">
    <property type="entry name" value="MFS general substrate transporter like domains"/>
    <property type="match status" value="2"/>
</dbReference>
<dbReference type="AlphaFoldDB" id="A0A1I7S3J4"/>
<gene>
    <name evidence="2" type="ORF">BXYJ_LOCUS9381</name>
</gene>
<dbReference type="SUPFAM" id="SSF103473">
    <property type="entry name" value="MFS general substrate transporter"/>
    <property type="match status" value="1"/>
</dbReference>
<accession>A0A1I7S3J4</accession>
<evidence type="ECO:0000313" key="5">
    <source>
        <dbReference type="WBParaSite" id="BXY_0757500.1"/>
    </source>
</evidence>
<evidence type="ECO:0000313" key="4">
    <source>
        <dbReference type="Proteomes" id="UP000659654"/>
    </source>
</evidence>
<reference evidence="2" key="2">
    <citation type="submission" date="2020-09" db="EMBL/GenBank/DDBJ databases">
        <authorList>
            <person name="Kikuchi T."/>
        </authorList>
    </citation>
    <scope>NUCLEOTIDE SEQUENCE</scope>
    <source>
        <strain evidence="2">Ka4C1</strain>
    </source>
</reference>
<feature type="transmembrane region" description="Helical" evidence="1">
    <location>
        <begin position="377"/>
        <end position="397"/>
    </location>
</feature>
<feature type="transmembrane region" description="Helical" evidence="1">
    <location>
        <begin position="75"/>
        <end position="97"/>
    </location>
</feature>
<evidence type="ECO:0000256" key="1">
    <source>
        <dbReference type="SAM" id="Phobius"/>
    </source>
</evidence>
<evidence type="ECO:0000313" key="2">
    <source>
        <dbReference type="EMBL" id="CAD5226836.1"/>
    </source>
</evidence>
<feature type="transmembrane region" description="Helical" evidence="1">
    <location>
        <begin position="334"/>
        <end position="356"/>
    </location>
</feature>
<dbReference type="OrthoDB" id="2985014at2759"/>
<dbReference type="Proteomes" id="UP000095284">
    <property type="component" value="Unplaced"/>
</dbReference>
<dbReference type="Proteomes" id="UP000582659">
    <property type="component" value="Unassembled WGS sequence"/>
</dbReference>
<feature type="transmembrane region" description="Helical" evidence="1">
    <location>
        <begin position="460"/>
        <end position="480"/>
    </location>
</feature>
<keyword evidence="1" id="KW-0472">Membrane</keyword>
<dbReference type="InterPro" id="IPR036259">
    <property type="entry name" value="MFS_trans_sf"/>
</dbReference>
<feature type="transmembrane region" description="Helical" evidence="1">
    <location>
        <begin position="124"/>
        <end position="143"/>
    </location>
</feature>
<feature type="transmembrane region" description="Helical" evidence="1">
    <location>
        <begin position="244"/>
        <end position="263"/>
    </location>
</feature>
<name>A0A1I7S3J4_BURXY</name>
<dbReference type="PANTHER" id="PTHR45757:SF17">
    <property type="entry name" value="MAJOR FACILITATOR SUPERFAMILY (MFS) PROFILE DOMAIN-CONTAINING PROTEIN"/>
    <property type="match status" value="1"/>
</dbReference>
<organism evidence="3 5">
    <name type="scientific">Bursaphelenchus xylophilus</name>
    <name type="common">Pinewood nematode worm</name>
    <name type="synonym">Aphelenchoides xylophilus</name>
    <dbReference type="NCBI Taxonomy" id="6326"/>
    <lineage>
        <taxon>Eukaryota</taxon>
        <taxon>Metazoa</taxon>
        <taxon>Ecdysozoa</taxon>
        <taxon>Nematoda</taxon>
        <taxon>Chromadorea</taxon>
        <taxon>Rhabditida</taxon>
        <taxon>Tylenchina</taxon>
        <taxon>Tylenchomorpha</taxon>
        <taxon>Aphelenchoidea</taxon>
        <taxon>Aphelenchoididae</taxon>
        <taxon>Bursaphelenchus</taxon>
    </lineage>
</organism>
<feature type="transmembrane region" description="Helical" evidence="1">
    <location>
        <begin position="182"/>
        <end position="203"/>
    </location>
</feature>
<dbReference type="PANTHER" id="PTHR45757">
    <property type="entry name" value="PROTEIN CBG23364-RELATED"/>
    <property type="match status" value="1"/>
</dbReference>
<feature type="transmembrane region" description="Helical" evidence="1">
    <location>
        <begin position="150"/>
        <end position="170"/>
    </location>
</feature>
<dbReference type="EMBL" id="CAJFCV020000004">
    <property type="protein sequence ID" value="CAG9116350.1"/>
    <property type="molecule type" value="Genomic_DNA"/>
</dbReference>
<dbReference type="Pfam" id="PF07690">
    <property type="entry name" value="MFS_1"/>
    <property type="match status" value="1"/>
</dbReference>
<dbReference type="InterPro" id="IPR011701">
    <property type="entry name" value="MFS"/>
</dbReference>
<dbReference type="eggNOG" id="KOG2532">
    <property type="taxonomic scope" value="Eukaryota"/>
</dbReference>
<feature type="transmembrane region" description="Helical" evidence="1">
    <location>
        <begin position="403"/>
        <end position="424"/>
    </location>
</feature>
<proteinExistence type="predicted"/>
<dbReference type="WBParaSite" id="BXY_0757500.1">
    <property type="protein sequence ID" value="BXY_0757500.1"/>
    <property type="gene ID" value="BXY_0757500"/>
</dbReference>
<keyword evidence="4" id="KW-1185">Reference proteome</keyword>
<dbReference type="SMR" id="A0A1I7S3J4"/>
<keyword evidence="1" id="KW-1133">Transmembrane helix</keyword>
<dbReference type="GO" id="GO:0022857">
    <property type="term" value="F:transmembrane transporter activity"/>
    <property type="evidence" value="ECO:0007669"/>
    <property type="project" value="InterPro"/>
</dbReference>
<dbReference type="Proteomes" id="UP000659654">
    <property type="component" value="Unassembled WGS sequence"/>
</dbReference>
<reference evidence="5" key="1">
    <citation type="submission" date="2016-11" db="UniProtKB">
        <authorList>
            <consortium name="WormBaseParasite"/>
        </authorList>
    </citation>
    <scope>IDENTIFICATION</scope>
</reference>